<organism evidence="2 3">
    <name type="scientific">Draconibacterium sediminis</name>
    <dbReference type="NCBI Taxonomy" id="1544798"/>
    <lineage>
        <taxon>Bacteria</taxon>
        <taxon>Pseudomonadati</taxon>
        <taxon>Bacteroidota</taxon>
        <taxon>Bacteroidia</taxon>
        <taxon>Marinilabiliales</taxon>
        <taxon>Prolixibacteraceae</taxon>
        <taxon>Draconibacterium</taxon>
    </lineage>
</organism>
<evidence type="ECO:0000313" key="2">
    <source>
        <dbReference type="EMBL" id="KJF43619.1"/>
    </source>
</evidence>
<dbReference type="STRING" id="1544798.LH29_10905"/>
<dbReference type="Proteomes" id="UP000032544">
    <property type="component" value="Unassembled WGS sequence"/>
</dbReference>
<keyword evidence="1" id="KW-0175">Coiled coil</keyword>
<feature type="coiled-coil region" evidence="1">
    <location>
        <begin position="125"/>
        <end position="152"/>
    </location>
</feature>
<dbReference type="EMBL" id="JRHC01000002">
    <property type="protein sequence ID" value="KJF43619.1"/>
    <property type="molecule type" value="Genomic_DNA"/>
</dbReference>
<comment type="caution">
    <text evidence="2">The sequence shown here is derived from an EMBL/GenBank/DDBJ whole genome shotgun (WGS) entry which is preliminary data.</text>
</comment>
<keyword evidence="3" id="KW-1185">Reference proteome</keyword>
<reference evidence="2 3" key="1">
    <citation type="submission" date="2014-09" db="EMBL/GenBank/DDBJ databases">
        <title>Draft Genome Sequence of Draconibacterium sp. JN14CK-3.</title>
        <authorList>
            <person name="Dong C."/>
            <person name="Lai Q."/>
            <person name="Shao Z."/>
        </authorList>
    </citation>
    <scope>NUCLEOTIDE SEQUENCE [LARGE SCALE GENOMIC DNA]</scope>
    <source>
        <strain evidence="2 3">JN14CK-3</strain>
    </source>
</reference>
<sequence>MNCLILVNMKYNMKSINLYWLVLMVTLIAFGCQKEYIEITEPGEEEVISANDTLARLIHNVVLKDGSIDNFIDKCSGFSIKFPYEVEINDQVFTINSDADINKLKYDYYEYHDDIEIIFPITIILHDYTEIILNDEDELEELREQFDELEDDDIECVDFIFPIELMTYNITFQKHENVVVKNDSELYNLFDDLEDDIIIEMLYPIQLLFYNEDTIRVNNNTELKEMISVLSDGCDEDDVIEFNEEDYPFAELLTSNAWIVSLYSDASDKTSAFMGYTFVFYPNYTLKAEHSQESIPGEWKLYIEELENIIEIEFDTDDESLDWLNEDWEIIEAGSQGVKLIAQGDEEDRNKNLYFSRLE</sequence>
<evidence type="ECO:0000256" key="1">
    <source>
        <dbReference type="SAM" id="Coils"/>
    </source>
</evidence>
<accession>A0A0D8JA45</accession>
<name>A0A0D8JA45_9BACT</name>
<gene>
    <name evidence="2" type="ORF">LH29_10905</name>
</gene>
<protein>
    <submittedName>
        <fullName evidence="2">Uncharacterized protein</fullName>
    </submittedName>
</protein>
<proteinExistence type="predicted"/>
<evidence type="ECO:0000313" key="3">
    <source>
        <dbReference type="Proteomes" id="UP000032544"/>
    </source>
</evidence>
<dbReference type="AlphaFoldDB" id="A0A0D8JA45"/>